<feature type="chain" id="PRO_5019068691" description="FAS1 domain-containing protein" evidence="2">
    <location>
        <begin position="26"/>
        <end position="480"/>
    </location>
</feature>
<feature type="domain" description="FAS1" evidence="3">
    <location>
        <begin position="236"/>
        <end position="429"/>
    </location>
</feature>
<feature type="region of interest" description="Disordered" evidence="1">
    <location>
        <begin position="265"/>
        <end position="290"/>
    </location>
</feature>
<dbReference type="InterPro" id="IPR036378">
    <property type="entry name" value="FAS1_dom_sf"/>
</dbReference>
<sequence>MRYINLLPLAAALSTAIVVPDDATAQELGLEVGKSENAPKALWDSLRSVSEAAFDFVDKKAHRFVDHVDSLFDADDAYDVFGIPRPGHGHGPSNLTIYQAIQSANFTKKFAALVNDFPDIVDLLNSTETNVTVFIPFDKAFEKIPEHGHKPPKEFLEKILEYHVLPGLYPAGRVLASHTLPTALKDPALAGRPQRLRVGLGLFGLKINFFSKIIAADFFAKNGVAHGVDHLLLPPPPAPRLISLFPSKFSTLELAVVKSGLLPHHDHEHHDKDGKDDDDHHKPHPHHFHTTGLTIFAPTNDAFAKLGPAANAFLFNTEKGLGFLRALLKYHIVVNQTLYSDAYYGLEGHSEDIFPHSVPGDEDGDSDKGPGHNGHFHIDLPTLLDGKNLSIDIARFYSLINIRINGYGKVAIEDGIALDGVVQAVSSVIFPPRKGKSEASWTAEDGEIPVEELIDILAPYVEEEGEDKKTGSEDQAWGEL</sequence>
<feature type="compositionally biased region" description="Basic and acidic residues" evidence="1">
    <location>
        <begin position="265"/>
        <end position="281"/>
    </location>
</feature>
<reference evidence="4 5" key="1">
    <citation type="submission" date="2018-12" db="EMBL/GenBank/DDBJ databases">
        <title>Draft genome sequence of Xylaria grammica IHI A82.</title>
        <authorList>
            <person name="Buettner E."/>
            <person name="Kellner H."/>
        </authorList>
    </citation>
    <scope>NUCLEOTIDE SEQUENCE [LARGE SCALE GENOMIC DNA]</scope>
    <source>
        <strain evidence="4 5">IHI A82</strain>
    </source>
</reference>
<keyword evidence="5" id="KW-1185">Reference proteome</keyword>
<accession>A0A439DAQ0</accession>
<dbReference type="PANTHER" id="PTHR10900:SF125">
    <property type="entry name" value="FAS1 DOMAIN-CONTAINING PROTEIN YLR001C"/>
    <property type="match status" value="1"/>
</dbReference>
<evidence type="ECO:0000259" key="3">
    <source>
        <dbReference type="PROSITE" id="PS50213"/>
    </source>
</evidence>
<dbReference type="InterPro" id="IPR050904">
    <property type="entry name" value="Adhesion/Biosynth-related"/>
</dbReference>
<gene>
    <name evidence="4" type="ORF">EKO27_g3652</name>
</gene>
<dbReference type="PANTHER" id="PTHR10900">
    <property type="entry name" value="PERIOSTIN-RELATED"/>
    <property type="match status" value="1"/>
</dbReference>
<proteinExistence type="predicted"/>
<comment type="caution">
    <text evidence="4">The sequence shown here is derived from an EMBL/GenBank/DDBJ whole genome shotgun (WGS) entry which is preliminary data.</text>
</comment>
<feature type="signal peptide" evidence="2">
    <location>
        <begin position="1"/>
        <end position="25"/>
    </location>
</feature>
<dbReference type="STRING" id="363999.A0A439DAQ0"/>
<name>A0A439DAQ0_9PEZI</name>
<dbReference type="AlphaFoldDB" id="A0A439DAQ0"/>
<dbReference type="Gene3D" id="2.30.180.10">
    <property type="entry name" value="FAS1 domain"/>
    <property type="match status" value="2"/>
</dbReference>
<dbReference type="EMBL" id="RYZI01000079">
    <property type="protein sequence ID" value="RWA11481.1"/>
    <property type="molecule type" value="Genomic_DNA"/>
</dbReference>
<protein>
    <recommendedName>
        <fullName evidence="3">FAS1 domain-containing protein</fullName>
    </recommendedName>
</protein>
<dbReference type="Pfam" id="PF02469">
    <property type="entry name" value="Fasciclin"/>
    <property type="match status" value="2"/>
</dbReference>
<dbReference type="SUPFAM" id="SSF82153">
    <property type="entry name" value="FAS1 domain"/>
    <property type="match status" value="2"/>
</dbReference>
<evidence type="ECO:0000313" key="4">
    <source>
        <dbReference type="EMBL" id="RWA11481.1"/>
    </source>
</evidence>
<feature type="domain" description="FAS1" evidence="3">
    <location>
        <begin position="94"/>
        <end position="232"/>
    </location>
</feature>
<keyword evidence="2" id="KW-0732">Signal</keyword>
<evidence type="ECO:0000256" key="1">
    <source>
        <dbReference type="SAM" id="MobiDB-lite"/>
    </source>
</evidence>
<dbReference type="SMART" id="SM00554">
    <property type="entry name" value="FAS1"/>
    <property type="match status" value="2"/>
</dbReference>
<evidence type="ECO:0000313" key="5">
    <source>
        <dbReference type="Proteomes" id="UP000286045"/>
    </source>
</evidence>
<dbReference type="InterPro" id="IPR000782">
    <property type="entry name" value="FAS1_domain"/>
</dbReference>
<evidence type="ECO:0000256" key="2">
    <source>
        <dbReference type="SAM" id="SignalP"/>
    </source>
</evidence>
<organism evidence="4 5">
    <name type="scientific">Xylaria grammica</name>
    <dbReference type="NCBI Taxonomy" id="363999"/>
    <lineage>
        <taxon>Eukaryota</taxon>
        <taxon>Fungi</taxon>
        <taxon>Dikarya</taxon>
        <taxon>Ascomycota</taxon>
        <taxon>Pezizomycotina</taxon>
        <taxon>Sordariomycetes</taxon>
        <taxon>Xylariomycetidae</taxon>
        <taxon>Xylariales</taxon>
        <taxon>Xylariaceae</taxon>
        <taxon>Xylaria</taxon>
    </lineage>
</organism>
<feature type="region of interest" description="Disordered" evidence="1">
    <location>
        <begin position="461"/>
        <end position="480"/>
    </location>
</feature>
<dbReference type="Proteomes" id="UP000286045">
    <property type="component" value="Unassembled WGS sequence"/>
</dbReference>
<dbReference type="PROSITE" id="PS50213">
    <property type="entry name" value="FAS1"/>
    <property type="match status" value="2"/>
</dbReference>